<dbReference type="PANTHER" id="PTHR21043">
    <property type="entry name" value="IOJAP SUPERFAMILY ORTHOLOG"/>
    <property type="match status" value="1"/>
</dbReference>
<dbReference type="GO" id="GO:0090071">
    <property type="term" value="P:negative regulation of ribosome biogenesis"/>
    <property type="evidence" value="ECO:0007669"/>
    <property type="project" value="TreeGrafter"/>
</dbReference>
<reference evidence="3" key="1">
    <citation type="journal article" date="2014" name="Genome Announc.">
        <title>De novo whole-genome sequence and genome annotation of Lichtheimia ramosa.</title>
        <authorList>
            <person name="Linde J."/>
            <person name="Schwartze V."/>
            <person name="Binder U."/>
            <person name="Lass-Florl C."/>
            <person name="Voigt K."/>
            <person name="Horn F."/>
        </authorList>
    </citation>
    <scope>NUCLEOTIDE SEQUENCE</scope>
    <source>
        <strain evidence="3">JMRC FSU:6197</strain>
    </source>
</reference>
<dbReference type="InterPro" id="IPR043519">
    <property type="entry name" value="NT_sf"/>
</dbReference>
<dbReference type="HAMAP" id="MF_01477">
    <property type="entry name" value="Iojap_RsfS"/>
    <property type="match status" value="1"/>
</dbReference>
<evidence type="ECO:0000256" key="1">
    <source>
        <dbReference type="ARBA" id="ARBA00010574"/>
    </source>
</evidence>
<dbReference type="Gene3D" id="3.30.460.10">
    <property type="entry name" value="Beta Polymerase, domain 2"/>
    <property type="match status" value="1"/>
</dbReference>
<proteinExistence type="inferred from homology"/>
<dbReference type="GO" id="GO:0017148">
    <property type="term" value="P:negative regulation of translation"/>
    <property type="evidence" value="ECO:0007669"/>
    <property type="project" value="TreeGrafter"/>
</dbReference>
<dbReference type="GO" id="GO:0043023">
    <property type="term" value="F:ribosomal large subunit binding"/>
    <property type="evidence" value="ECO:0007669"/>
    <property type="project" value="TreeGrafter"/>
</dbReference>
<dbReference type="EMBL" id="LK023320">
    <property type="protein sequence ID" value="CDS06506.1"/>
    <property type="molecule type" value="Genomic_DNA"/>
</dbReference>
<evidence type="ECO:0000256" key="2">
    <source>
        <dbReference type="SAM" id="MobiDB-lite"/>
    </source>
</evidence>
<gene>
    <name evidence="3" type="ORF">LRAMOSA09034</name>
</gene>
<protein>
    <recommendedName>
        <fullName evidence="4">Ribosomal silencing factor RsfS</fullName>
    </recommendedName>
</protein>
<dbReference type="PANTHER" id="PTHR21043:SF0">
    <property type="entry name" value="MITOCHONDRIAL ASSEMBLY OF RIBOSOMAL LARGE SUBUNIT PROTEIN 1"/>
    <property type="match status" value="1"/>
</dbReference>
<dbReference type="Pfam" id="PF02410">
    <property type="entry name" value="RsfS"/>
    <property type="match status" value="1"/>
</dbReference>
<dbReference type="InterPro" id="IPR004394">
    <property type="entry name" value="Iojap/RsfS/C7orf30"/>
</dbReference>
<evidence type="ECO:0008006" key="4">
    <source>
        <dbReference type="Google" id="ProtNLM"/>
    </source>
</evidence>
<feature type="region of interest" description="Disordered" evidence="2">
    <location>
        <begin position="50"/>
        <end position="75"/>
    </location>
</feature>
<dbReference type="SUPFAM" id="SSF81301">
    <property type="entry name" value="Nucleotidyltransferase"/>
    <property type="match status" value="1"/>
</dbReference>
<name>A0A077WFX2_9FUNG</name>
<dbReference type="NCBIfam" id="TIGR00090">
    <property type="entry name" value="rsfS_iojap_ybeB"/>
    <property type="match status" value="1"/>
</dbReference>
<feature type="compositionally biased region" description="Low complexity" evidence="2">
    <location>
        <begin position="58"/>
        <end position="68"/>
    </location>
</feature>
<sequence length="265" mass="30758">MHTRLVLHRWVTFQRRSLLGSTRPGFIRPAIVTGSCRPFSTCWTRWANEKPIQPTTPPVNNNNNNNNTVEEDDIEQLDPKDYPELYSQEEDDQVDTEWFVDHDEQDFVPLWQQRAMGDHLRDRQSLEQISKQLIETGDMSPDLLKQLLEENKMENVNVMDVRGRCDFTDYMIVAESSMGDRFLTNAAELLRTTVNQAIRKHHSQGKKDKDLPTIRIEGRDDQSGWVLVDLGQCVVHLFTPEVRQHYDLDGLWNEESNSSSSSSEQ</sequence>
<dbReference type="OrthoDB" id="21330at2759"/>
<organism evidence="3">
    <name type="scientific">Lichtheimia ramosa</name>
    <dbReference type="NCBI Taxonomy" id="688394"/>
    <lineage>
        <taxon>Eukaryota</taxon>
        <taxon>Fungi</taxon>
        <taxon>Fungi incertae sedis</taxon>
        <taxon>Mucoromycota</taxon>
        <taxon>Mucoromycotina</taxon>
        <taxon>Mucoromycetes</taxon>
        <taxon>Mucorales</taxon>
        <taxon>Lichtheimiaceae</taxon>
        <taxon>Lichtheimia</taxon>
    </lineage>
</organism>
<evidence type="ECO:0000313" key="3">
    <source>
        <dbReference type="EMBL" id="CDS06506.1"/>
    </source>
</evidence>
<comment type="similarity">
    <text evidence="1">Belongs to the Iojap/RsfS family.</text>
</comment>
<dbReference type="AlphaFoldDB" id="A0A077WFX2"/>
<accession>A0A077WFX2</accession>